<proteinExistence type="predicted"/>
<name>A0A833RJM2_9POAL</name>
<dbReference type="Proteomes" id="UP000623129">
    <property type="component" value="Unassembled WGS sequence"/>
</dbReference>
<dbReference type="EMBL" id="SWLB01000007">
    <property type="protein sequence ID" value="KAF3336893.1"/>
    <property type="molecule type" value="Genomic_DNA"/>
</dbReference>
<protein>
    <submittedName>
        <fullName evidence="1">Uncharacterized protein</fullName>
    </submittedName>
</protein>
<organism evidence="1 2">
    <name type="scientific">Carex littledalei</name>
    <dbReference type="NCBI Taxonomy" id="544730"/>
    <lineage>
        <taxon>Eukaryota</taxon>
        <taxon>Viridiplantae</taxon>
        <taxon>Streptophyta</taxon>
        <taxon>Embryophyta</taxon>
        <taxon>Tracheophyta</taxon>
        <taxon>Spermatophyta</taxon>
        <taxon>Magnoliopsida</taxon>
        <taxon>Liliopsida</taxon>
        <taxon>Poales</taxon>
        <taxon>Cyperaceae</taxon>
        <taxon>Cyperoideae</taxon>
        <taxon>Cariceae</taxon>
        <taxon>Carex</taxon>
        <taxon>Carex subgen. Euthyceras</taxon>
    </lineage>
</organism>
<accession>A0A833RJM2</accession>
<keyword evidence="2" id="KW-1185">Reference proteome</keyword>
<evidence type="ECO:0000313" key="1">
    <source>
        <dbReference type="EMBL" id="KAF3336893.1"/>
    </source>
</evidence>
<evidence type="ECO:0000313" key="2">
    <source>
        <dbReference type="Proteomes" id="UP000623129"/>
    </source>
</evidence>
<dbReference type="AlphaFoldDB" id="A0A833RJM2"/>
<sequence length="133" mass="14673">MKLVCFLTPSLHKSTDKSMAEGIPLQSHTCNLRRGGWVGPVARAGTARPSVTVGLARTGQWINCSGQGQLSQSRQWAPFGRQSWQVQCGQQVWHGQWLWCDWWVRCGDSRAGSAGGPLRSRVIMWLPPTNVGS</sequence>
<gene>
    <name evidence="1" type="ORF">FCM35_KLT19479</name>
</gene>
<reference evidence="1" key="1">
    <citation type="submission" date="2020-01" db="EMBL/GenBank/DDBJ databases">
        <title>Genome sequence of Kobresia littledalei, the first chromosome-level genome in the family Cyperaceae.</title>
        <authorList>
            <person name="Qu G."/>
        </authorList>
    </citation>
    <scope>NUCLEOTIDE SEQUENCE</scope>
    <source>
        <strain evidence="1">C.B.Clarke</strain>
        <tissue evidence="1">Leaf</tissue>
    </source>
</reference>
<comment type="caution">
    <text evidence="1">The sequence shown here is derived from an EMBL/GenBank/DDBJ whole genome shotgun (WGS) entry which is preliminary data.</text>
</comment>